<protein>
    <submittedName>
        <fullName evidence="3">Uncharacterized protein</fullName>
    </submittedName>
</protein>
<sequence length="72" mass="7661">MKLVMGLSLWVGISVLILDLNQTNSAGSTHGPGTRASKRLRRLSGGREDTANCFTASSLSLINYVCRVHAAS</sequence>
<keyword evidence="2" id="KW-0732">Signal</keyword>
<keyword evidence="4" id="KW-1185">Reference proteome</keyword>
<dbReference type="EMBL" id="KZ852032">
    <property type="protein sequence ID" value="RDH39658.1"/>
    <property type="molecule type" value="Genomic_DNA"/>
</dbReference>
<evidence type="ECO:0000313" key="4">
    <source>
        <dbReference type="Proteomes" id="UP000253729"/>
    </source>
</evidence>
<dbReference type="Proteomes" id="UP000253729">
    <property type="component" value="Unassembled WGS sequence"/>
</dbReference>
<proteinExistence type="predicted"/>
<feature type="chain" id="PRO_5017702866" evidence="2">
    <location>
        <begin position="26"/>
        <end position="72"/>
    </location>
</feature>
<evidence type="ECO:0000256" key="2">
    <source>
        <dbReference type="SAM" id="SignalP"/>
    </source>
</evidence>
<dbReference type="GeneID" id="38132637"/>
<gene>
    <name evidence="3" type="ORF">BDQ94DRAFT_133462</name>
</gene>
<dbReference type="AlphaFoldDB" id="A0A3F3QK82"/>
<feature type="signal peptide" evidence="2">
    <location>
        <begin position="1"/>
        <end position="25"/>
    </location>
</feature>
<name>A0A3F3QK82_9EURO</name>
<reference evidence="3 4" key="1">
    <citation type="submission" date="2018-07" db="EMBL/GenBank/DDBJ databases">
        <title>The genomes of Aspergillus section Nigri reveals drivers in fungal speciation.</title>
        <authorList>
            <consortium name="DOE Joint Genome Institute"/>
            <person name="Vesth T.C."/>
            <person name="Nybo J."/>
            <person name="Theobald S."/>
            <person name="Brandl J."/>
            <person name="Frisvad J.C."/>
            <person name="Nielsen K.F."/>
            <person name="Lyhne E.K."/>
            <person name="Kogle M.E."/>
            <person name="Kuo A."/>
            <person name="Riley R."/>
            <person name="Clum A."/>
            <person name="Nolan M."/>
            <person name="Lipzen A."/>
            <person name="Salamov A."/>
            <person name="Henrissat B."/>
            <person name="Wiebenga A."/>
            <person name="De vries R.P."/>
            <person name="Grigoriev I.V."/>
            <person name="Mortensen U.H."/>
            <person name="Andersen M.R."/>
            <person name="Baker S.E."/>
        </authorList>
    </citation>
    <scope>NUCLEOTIDE SEQUENCE [LARGE SCALE GENOMIC DNA]</scope>
    <source>
        <strain evidence="3 4">CBS 139.54b</strain>
    </source>
</reference>
<accession>A0A3F3QK82</accession>
<organism evidence="3 4">
    <name type="scientific">Aspergillus welwitschiae</name>
    <dbReference type="NCBI Taxonomy" id="1341132"/>
    <lineage>
        <taxon>Eukaryota</taxon>
        <taxon>Fungi</taxon>
        <taxon>Dikarya</taxon>
        <taxon>Ascomycota</taxon>
        <taxon>Pezizomycotina</taxon>
        <taxon>Eurotiomycetes</taxon>
        <taxon>Eurotiomycetidae</taxon>
        <taxon>Eurotiales</taxon>
        <taxon>Aspergillaceae</taxon>
        <taxon>Aspergillus</taxon>
        <taxon>Aspergillus subgen. Circumdati</taxon>
    </lineage>
</organism>
<dbReference type="RefSeq" id="XP_026632680.1">
    <property type="nucleotide sequence ID" value="XM_026764281.1"/>
</dbReference>
<evidence type="ECO:0000313" key="3">
    <source>
        <dbReference type="EMBL" id="RDH39658.1"/>
    </source>
</evidence>
<feature type="region of interest" description="Disordered" evidence="1">
    <location>
        <begin position="23"/>
        <end position="45"/>
    </location>
</feature>
<evidence type="ECO:0000256" key="1">
    <source>
        <dbReference type="SAM" id="MobiDB-lite"/>
    </source>
</evidence>